<feature type="region of interest" description="Disordered" evidence="1">
    <location>
        <begin position="1128"/>
        <end position="1324"/>
    </location>
</feature>
<proteinExistence type="predicted"/>
<feature type="compositionally biased region" description="Polar residues" evidence="1">
    <location>
        <begin position="1310"/>
        <end position="1324"/>
    </location>
</feature>
<evidence type="ECO:0000256" key="1">
    <source>
        <dbReference type="SAM" id="MobiDB-lite"/>
    </source>
</evidence>
<comment type="caution">
    <text evidence="2">The sequence shown here is derived from an EMBL/GenBank/DDBJ whole genome shotgun (WGS) entry which is preliminary data.</text>
</comment>
<dbReference type="GeneID" id="40306017"/>
<feature type="region of interest" description="Disordered" evidence="1">
    <location>
        <begin position="1046"/>
        <end position="1116"/>
    </location>
</feature>
<protein>
    <submittedName>
        <fullName evidence="2">Uncharacterized protein</fullName>
    </submittedName>
</protein>
<reference evidence="2 3" key="1">
    <citation type="submission" date="2017-09" db="EMBL/GenBank/DDBJ databases">
        <title>Genome sequencing of Besnoitia besnoiti strain Bb-Ger1.</title>
        <authorList>
            <person name="Schares G."/>
            <person name="Venepally P."/>
            <person name="Lorenzi H.A."/>
        </authorList>
    </citation>
    <scope>NUCLEOTIDE SEQUENCE [LARGE SCALE GENOMIC DNA]</scope>
    <source>
        <strain evidence="2 3">Bb-Ger1</strain>
    </source>
</reference>
<feature type="region of interest" description="Disordered" evidence="1">
    <location>
        <begin position="840"/>
        <end position="870"/>
    </location>
</feature>
<feature type="compositionally biased region" description="Polar residues" evidence="1">
    <location>
        <begin position="485"/>
        <end position="496"/>
    </location>
</feature>
<organism evidence="2 3">
    <name type="scientific">Besnoitia besnoiti</name>
    <name type="common">Apicomplexan protozoan</name>
    <dbReference type="NCBI Taxonomy" id="94643"/>
    <lineage>
        <taxon>Eukaryota</taxon>
        <taxon>Sar</taxon>
        <taxon>Alveolata</taxon>
        <taxon>Apicomplexa</taxon>
        <taxon>Conoidasida</taxon>
        <taxon>Coccidia</taxon>
        <taxon>Eucoccidiorida</taxon>
        <taxon>Eimeriorina</taxon>
        <taxon>Sarcocystidae</taxon>
        <taxon>Besnoitia</taxon>
    </lineage>
</organism>
<evidence type="ECO:0000313" key="3">
    <source>
        <dbReference type="Proteomes" id="UP000224006"/>
    </source>
</evidence>
<feature type="region of interest" description="Disordered" evidence="1">
    <location>
        <begin position="421"/>
        <end position="526"/>
    </location>
</feature>
<dbReference type="VEuPathDB" id="ToxoDB:BESB_009550"/>
<feature type="compositionally biased region" description="Polar residues" evidence="1">
    <location>
        <begin position="1171"/>
        <end position="1186"/>
    </location>
</feature>
<keyword evidence="3" id="KW-1185">Reference proteome</keyword>
<feature type="compositionally biased region" description="Polar residues" evidence="1">
    <location>
        <begin position="81"/>
        <end position="90"/>
    </location>
</feature>
<dbReference type="Proteomes" id="UP000224006">
    <property type="component" value="Chromosome I"/>
</dbReference>
<feature type="region of interest" description="Disordered" evidence="1">
    <location>
        <begin position="651"/>
        <end position="745"/>
    </location>
</feature>
<feature type="region of interest" description="Disordered" evidence="1">
    <location>
        <begin position="202"/>
        <end position="223"/>
    </location>
</feature>
<feature type="region of interest" description="Disordered" evidence="1">
    <location>
        <begin position="557"/>
        <end position="637"/>
    </location>
</feature>
<feature type="compositionally biased region" description="Low complexity" evidence="1">
    <location>
        <begin position="1271"/>
        <end position="1285"/>
    </location>
</feature>
<feature type="compositionally biased region" description="Basic and acidic residues" evidence="1">
    <location>
        <begin position="725"/>
        <end position="745"/>
    </location>
</feature>
<dbReference type="RefSeq" id="XP_029222622.1">
    <property type="nucleotide sequence ID" value="XM_029359709.1"/>
</dbReference>
<feature type="region of interest" description="Disordered" evidence="1">
    <location>
        <begin position="783"/>
        <end position="802"/>
    </location>
</feature>
<feature type="compositionally biased region" description="Polar residues" evidence="1">
    <location>
        <begin position="504"/>
        <end position="514"/>
    </location>
</feature>
<feature type="compositionally biased region" description="Polar residues" evidence="1">
    <location>
        <begin position="446"/>
        <end position="455"/>
    </location>
</feature>
<dbReference type="KEGG" id="bbes:BESB_009550"/>
<evidence type="ECO:0000313" key="2">
    <source>
        <dbReference type="EMBL" id="PFH38613.1"/>
    </source>
</evidence>
<name>A0A2A9MQM5_BESBE</name>
<feature type="region of interest" description="Disordered" evidence="1">
    <location>
        <begin position="57"/>
        <end position="174"/>
    </location>
</feature>
<feature type="compositionally biased region" description="Polar residues" evidence="1">
    <location>
        <begin position="57"/>
        <end position="67"/>
    </location>
</feature>
<sequence length="1324" mass="138700">MRASTAHAAASFAAVWLQPHTELPFGNQFKDRSTARGVVGFLWISLARSQFMQQVAASAATPPTSEQQHPHVPTAGEASQHDSVTVQSSVLYRGSPSGAETAPRAKKRAAQMADEGGITSLQGTEKFLPGTHTPERRRDHAPDQVGNPHSLKKSGRDSQEHPCVPNVSEGDLPALMDNSSILHISGRERPPALLDHDTEMTHPAVASPSSTRGPSERHTWKKTPSPLYTIASRLPRWSTDPLFGRSLAARERYSSPVALRGHPSELVGIVDNISVPTARCSTPSVVTLTTATAGAARTHQESAAVLSHAEPTDSYAEQSRPRVHQTSPIVEPNLSTFQGGFHGNDDVRGGPPLSEESIRSAKATEHEARDSRAMSVKCFPEPHRTPETLGDGVKAGGSLAAAGASTLPFLLETATNKRYSTERASSLAMPSGVPPPLPMIDPQSPLLRTQLQSAGEAQKPTGSAEPWMPIGETSPVGRQPFHINAVNSEQSLQASSEPLLKSPLLTTGPGTSHPCQAGAACPSAPDLSRTVAPTTGFGNTRLAPSFSGEMNEAASPVSAFPFVPSPNKGTGDLSDTGGVSPARRERRTRASPYRDKRPAEAPAGPVSSRMKVSEGTGDSSVSHADNQRVPAPPSSGIATITPLHVLVPGGAGSETSLSSAGKQGVNLEKSRPSSAHSIKRTSLVEGVTADTPSSAQPSRQSGTPARASDLPSVVDPEITQPLDLSVRRPPERTDSSIRARQQNDHSEGWWDTLDELEVSRMVTAALAVEAQGTSEVNSIASRGATGAGDYSREPPVRAPASPEEPLSFLIEQAFRDAGWDDDMRPEDALAFVHRSAQALGSGMERSRPSSAAESTLPGGAILSANRTDNSGDQVKRIASHIAAGVGSCGGRIPSAHPFGTSGTSSQSRVLTEGLPATPGAATLVSSSSNCYIAQGAHSISPSMVTSSVERCARDGGVAVRRDAAVRCTTGSPSRVERTHPAGRVGESEVFTTKEGRPVSSRTNYGAAVMPSEGCQVVRRLKYHGSRSAQDETSDVFCRQPVDGCTQPAADSNARPLAVPQSATGIGGHTGSEGEESSASSRIRQSEAKLDVSRPASHGTPVLHRLASLPTHTTGAQDVAGDHITDRAALPRLSCSSPHGTEGARSSPAEGTTTTTLRRSARLARRLLLSPTPENFSRALRTNPSSSSRRKDRAIPLVPSSRVSPAGLPDAAPAASSNSPFRTLASPLSPHASPPSPKALRTAPSGRISQADLTTSSQHRISPAPVYGSTNTLPSPSRSTVRSSVLQDAANLQRTSREPFVFAAQSPPEGQRNTNPSSSSQDNVG</sequence>
<gene>
    <name evidence="2" type="ORF">BESB_009550</name>
</gene>
<feature type="compositionally biased region" description="Low complexity" evidence="1">
    <location>
        <begin position="557"/>
        <end position="566"/>
    </location>
</feature>
<feature type="compositionally biased region" description="Polar residues" evidence="1">
    <location>
        <begin position="690"/>
        <end position="703"/>
    </location>
</feature>
<feature type="compositionally biased region" description="Polar residues" evidence="1">
    <location>
        <begin position="1246"/>
        <end position="1259"/>
    </location>
</feature>
<accession>A0A2A9MQM5</accession>
<dbReference type="EMBL" id="NWUJ01000001">
    <property type="protein sequence ID" value="PFH38613.1"/>
    <property type="molecule type" value="Genomic_DNA"/>
</dbReference>
<feature type="compositionally biased region" description="Basic and acidic residues" evidence="1">
    <location>
        <begin position="133"/>
        <end position="142"/>
    </location>
</feature>
<feature type="compositionally biased region" description="Low complexity" evidence="1">
    <location>
        <begin position="1208"/>
        <end position="1230"/>
    </location>
</feature>